<reference evidence="2 3" key="1">
    <citation type="submission" date="2017-11" db="EMBL/GenBank/DDBJ databases">
        <title>De-novo sequencing of pomegranate (Punica granatum L.) genome.</title>
        <authorList>
            <person name="Akparov Z."/>
            <person name="Amiraslanov A."/>
            <person name="Hajiyeva S."/>
            <person name="Abbasov M."/>
            <person name="Kaur K."/>
            <person name="Hamwieh A."/>
            <person name="Solovyev V."/>
            <person name="Salamov A."/>
            <person name="Braich B."/>
            <person name="Kosarev P."/>
            <person name="Mahmoud A."/>
            <person name="Hajiyev E."/>
            <person name="Babayeva S."/>
            <person name="Izzatullayeva V."/>
            <person name="Mammadov A."/>
            <person name="Mammadov A."/>
            <person name="Sharifova S."/>
            <person name="Ojaghi J."/>
            <person name="Eynullazada K."/>
            <person name="Bayramov B."/>
            <person name="Abdulazimova A."/>
            <person name="Shahmuradov I."/>
        </authorList>
    </citation>
    <scope>NUCLEOTIDE SEQUENCE [LARGE SCALE GENOMIC DNA]</scope>
    <source>
        <strain evidence="3">cv. AG2017</strain>
        <tissue evidence="2">Leaf</tissue>
    </source>
</reference>
<dbReference type="SUPFAM" id="SSF57889">
    <property type="entry name" value="Cysteine-rich domain"/>
    <property type="match status" value="1"/>
</dbReference>
<keyword evidence="3" id="KW-1185">Reference proteome</keyword>
<organism evidence="2 3">
    <name type="scientific">Punica granatum</name>
    <name type="common">Pomegranate</name>
    <dbReference type="NCBI Taxonomy" id="22663"/>
    <lineage>
        <taxon>Eukaryota</taxon>
        <taxon>Viridiplantae</taxon>
        <taxon>Streptophyta</taxon>
        <taxon>Embryophyta</taxon>
        <taxon>Tracheophyta</taxon>
        <taxon>Spermatophyta</taxon>
        <taxon>Magnoliopsida</taxon>
        <taxon>eudicotyledons</taxon>
        <taxon>Gunneridae</taxon>
        <taxon>Pentapetalae</taxon>
        <taxon>rosids</taxon>
        <taxon>malvids</taxon>
        <taxon>Myrtales</taxon>
        <taxon>Lythraceae</taxon>
        <taxon>Punica</taxon>
    </lineage>
</organism>
<dbReference type="Proteomes" id="UP000233551">
    <property type="component" value="Unassembled WGS sequence"/>
</dbReference>
<sequence>MEIQHPSHHRTLILSEDDSLIGLEYHGCGHRGPGPIYTCNKCTEIAPESIEHPLHPLHSLRLNGEWGNACQCCYHFCYFAYKCDECDYMLDPQCASLAPILKLQDPKHLLFLLDEVDFSSQLRCDACRVDFRIPRSNSPAFFCMIPRSAVEGGFSDGYYCDSCEELRDPKLPAYVCKEKECLYTAHVCCALSEVLPSLPEKYKSDLLESGASLDAFLHYFEAEVSRLGKQKEEKEAEREVKQQEIEALEDALAKYEASKQSE</sequence>
<dbReference type="AlphaFoldDB" id="A0A2I0J1M9"/>
<dbReference type="PANTHER" id="PTHR46288:SF27">
    <property type="entry name" value="CYSTEINE_HISTIDINE-RICH C1 DOMAIN FAMILY PROTEIN"/>
    <property type="match status" value="1"/>
</dbReference>
<protein>
    <recommendedName>
        <fullName evidence="4">DC1 domain-containing protein</fullName>
    </recommendedName>
</protein>
<proteinExistence type="predicted"/>
<gene>
    <name evidence="2" type="ORF">CRG98_029455</name>
</gene>
<comment type="caution">
    <text evidence="2">The sequence shown here is derived from an EMBL/GenBank/DDBJ whole genome shotgun (WGS) entry which is preliminary data.</text>
</comment>
<accession>A0A2I0J1M9</accession>
<dbReference type="InterPro" id="IPR046349">
    <property type="entry name" value="C1-like_sf"/>
</dbReference>
<evidence type="ECO:0000256" key="1">
    <source>
        <dbReference type="SAM" id="Coils"/>
    </source>
</evidence>
<dbReference type="EMBL" id="PGOL01002143">
    <property type="protein sequence ID" value="PKI50131.1"/>
    <property type="molecule type" value="Genomic_DNA"/>
</dbReference>
<dbReference type="PANTHER" id="PTHR46288">
    <property type="entry name" value="PHORBOL-ESTER/DAG-TYPE DOMAIN-CONTAINING PROTEIN"/>
    <property type="match status" value="1"/>
</dbReference>
<name>A0A2I0J1M9_PUNGR</name>
<evidence type="ECO:0000313" key="2">
    <source>
        <dbReference type="EMBL" id="PKI50131.1"/>
    </source>
</evidence>
<evidence type="ECO:0008006" key="4">
    <source>
        <dbReference type="Google" id="ProtNLM"/>
    </source>
</evidence>
<feature type="coiled-coil region" evidence="1">
    <location>
        <begin position="224"/>
        <end position="258"/>
    </location>
</feature>
<evidence type="ECO:0000313" key="3">
    <source>
        <dbReference type="Proteomes" id="UP000233551"/>
    </source>
</evidence>
<keyword evidence="1" id="KW-0175">Coiled coil</keyword>